<reference evidence="1" key="1">
    <citation type="submission" date="2022-04" db="EMBL/GenBank/DDBJ databases">
        <title>Chromosome-scale genome assembly of Holotrichia oblita Faldermann.</title>
        <authorList>
            <person name="Rongchong L."/>
        </authorList>
    </citation>
    <scope>NUCLEOTIDE SEQUENCE</scope>
    <source>
        <strain evidence="1">81SQS9</strain>
    </source>
</reference>
<accession>A0ACB9STZ5</accession>
<name>A0ACB9STZ5_HOLOL</name>
<sequence length="349" mass="40174">MIGFASDGANVMLGSNHSLMTLLKRDVPSLFVMKCICNSFHLCASYSCEKLPRFVEDMTRDIYNSSSPKRIAEYAEFQTFCGIKAHKILHPSQTRWLSVHSVVCRILQQYGALQLFFTDSVANNDILAADNIKKKLNDPTTKKFLQFLEFVLAFFNNLNKEMQSESPKLYKLYKNITQILQSIFDCFIKREYLKKTGIENVEYTNPSNYLPIEEIYYGANVSKSLLELNLAGDQITFFGLRCLHFYIEACRQIIQKIPLKGNIIKLFNFIDPNIVKEGSVSSITEVALLYPNLIKDTQLQALDSEWRILRNVAEIQSCPDNPIEFWREVKKMELADGSLMFKVLLLLTY</sequence>
<dbReference type="Proteomes" id="UP001056778">
    <property type="component" value="Chromosome 9"/>
</dbReference>
<evidence type="ECO:0000313" key="1">
    <source>
        <dbReference type="EMBL" id="KAI4455690.1"/>
    </source>
</evidence>
<evidence type="ECO:0000313" key="2">
    <source>
        <dbReference type="Proteomes" id="UP001056778"/>
    </source>
</evidence>
<organism evidence="1 2">
    <name type="scientific">Holotrichia oblita</name>
    <name type="common">Chafer beetle</name>
    <dbReference type="NCBI Taxonomy" id="644536"/>
    <lineage>
        <taxon>Eukaryota</taxon>
        <taxon>Metazoa</taxon>
        <taxon>Ecdysozoa</taxon>
        <taxon>Arthropoda</taxon>
        <taxon>Hexapoda</taxon>
        <taxon>Insecta</taxon>
        <taxon>Pterygota</taxon>
        <taxon>Neoptera</taxon>
        <taxon>Endopterygota</taxon>
        <taxon>Coleoptera</taxon>
        <taxon>Polyphaga</taxon>
        <taxon>Scarabaeiformia</taxon>
        <taxon>Scarabaeidae</taxon>
        <taxon>Melolonthinae</taxon>
        <taxon>Holotrichia</taxon>
    </lineage>
</organism>
<protein>
    <submittedName>
        <fullName evidence="1">Hat family dimerization domaincontaining protein-related</fullName>
    </submittedName>
</protein>
<keyword evidence="2" id="KW-1185">Reference proteome</keyword>
<dbReference type="EMBL" id="CM043023">
    <property type="protein sequence ID" value="KAI4455690.1"/>
    <property type="molecule type" value="Genomic_DNA"/>
</dbReference>
<comment type="caution">
    <text evidence="1">The sequence shown here is derived from an EMBL/GenBank/DDBJ whole genome shotgun (WGS) entry which is preliminary data.</text>
</comment>
<gene>
    <name evidence="1" type="ORF">MML48_9g00015875</name>
</gene>
<proteinExistence type="predicted"/>